<evidence type="ECO:0000256" key="5">
    <source>
        <dbReference type="ARBA" id="ARBA00022553"/>
    </source>
</evidence>
<evidence type="ECO:0000256" key="4">
    <source>
        <dbReference type="ARBA" id="ARBA00022475"/>
    </source>
</evidence>
<keyword evidence="9 17" id="KW-0418">Kinase</keyword>
<evidence type="ECO:0000256" key="12">
    <source>
        <dbReference type="ARBA" id="ARBA00023012"/>
    </source>
</evidence>
<evidence type="ECO:0000313" key="18">
    <source>
        <dbReference type="Proteomes" id="UP001172083"/>
    </source>
</evidence>
<keyword evidence="7 14" id="KW-0812">Transmembrane</keyword>
<feature type="transmembrane region" description="Helical" evidence="14">
    <location>
        <begin position="330"/>
        <end position="348"/>
    </location>
</feature>
<feature type="domain" description="Histidine kinase" evidence="15">
    <location>
        <begin position="1031"/>
        <end position="1242"/>
    </location>
</feature>
<feature type="transmembrane region" description="Helical" evidence="14">
    <location>
        <begin position="17"/>
        <end position="35"/>
    </location>
</feature>
<evidence type="ECO:0000256" key="3">
    <source>
        <dbReference type="ARBA" id="ARBA00012438"/>
    </source>
</evidence>
<keyword evidence="5" id="KW-0597">Phosphoprotein</keyword>
<keyword evidence="13 14" id="KW-0472">Membrane</keyword>
<feature type="transmembrane region" description="Helical" evidence="14">
    <location>
        <begin position="376"/>
        <end position="398"/>
    </location>
</feature>
<feature type="transmembrane region" description="Helical" evidence="14">
    <location>
        <begin position="938"/>
        <end position="960"/>
    </location>
</feature>
<evidence type="ECO:0000256" key="2">
    <source>
        <dbReference type="ARBA" id="ARBA00004651"/>
    </source>
</evidence>
<keyword evidence="6" id="KW-0808">Transferase</keyword>
<evidence type="ECO:0000256" key="7">
    <source>
        <dbReference type="ARBA" id="ARBA00022692"/>
    </source>
</evidence>
<keyword evidence="18" id="KW-1185">Reference proteome</keyword>
<evidence type="ECO:0000256" key="14">
    <source>
        <dbReference type="SAM" id="Phobius"/>
    </source>
</evidence>
<dbReference type="InterPro" id="IPR003594">
    <property type="entry name" value="HATPase_dom"/>
</dbReference>
<dbReference type="PANTHER" id="PTHR45528">
    <property type="entry name" value="SENSOR HISTIDINE KINASE CPXA"/>
    <property type="match status" value="1"/>
</dbReference>
<feature type="transmembrane region" description="Helical" evidence="14">
    <location>
        <begin position="731"/>
        <end position="753"/>
    </location>
</feature>
<dbReference type="SMART" id="SM00388">
    <property type="entry name" value="HisKA"/>
    <property type="match status" value="1"/>
</dbReference>
<keyword evidence="10" id="KW-0067">ATP-binding</keyword>
<keyword evidence="8" id="KW-0547">Nucleotide-binding</keyword>
<feature type="transmembrane region" description="Helical" evidence="14">
    <location>
        <begin position="464"/>
        <end position="483"/>
    </location>
</feature>
<dbReference type="InterPro" id="IPR050398">
    <property type="entry name" value="HssS/ArlS-like"/>
</dbReference>
<evidence type="ECO:0000256" key="8">
    <source>
        <dbReference type="ARBA" id="ARBA00022741"/>
    </source>
</evidence>
<dbReference type="Gene3D" id="6.10.340.10">
    <property type="match status" value="1"/>
</dbReference>
<proteinExistence type="predicted"/>
<evidence type="ECO:0000256" key="10">
    <source>
        <dbReference type="ARBA" id="ARBA00022840"/>
    </source>
</evidence>
<name>A0ABT8L2S2_9BACT</name>
<gene>
    <name evidence="17" type="ORF">QQ020_03610</name>
</gene>
<evidence type="ECO:0000259" key="15">
    <source>
        <dbReference type="PROSITE" id="PS50109"/>
    </source>
</evidence>
<dbReference type="InterPro" id="IPR036097">
    <property type="entry name" value="HisK_dim/P_sf"/>
</dbReference>
<dbReference type="Proteomes" id="UP001172083">
    <property type="component" value="Unassembled WGS sequence"/>
</dbReference>
<evidence type="ECO:0000256" key="13">
    <source>
        <dbReference type="ARBA" id="ARBA00023136"/>
    </source>
</evidence>
<accession>A0ABT8L2S2</accession>
<evidence type="ECO:0000256" key="9">
    <source>
        <dbReference type="ARBA" id="ARBA00022777"/>
    </source>
</evidence>
<dbReference type="SUPFAM" id="SSF158472">
    <property type="entry name" value="HAMP domain-like"/>
    <property type="match status" value="1"/>
</dbReference>
<keyword evidence="12" id="KW-0902">Two-component regulatory system</keyword>
<keyword evidence="4" id="KW-1003">Cell membrane</keyword>
<dbReference type="PROSITE" id="PS50109">
    <property type="entry name" value="HIS_KIN"/>
    <property type="match status" value="1"/>
</dbReference>
<comment type="catalytic activity">
    <reaction evidence="1">
        <text>ATP + protein L-histidine = ADP + protein N-phospho-L-histidine.</text>
        <dbReference type="EC" id="2.7.13.3"/>
    </reaction>
</comment>
<evidence type="ECO:0000256" key="1">
    <source>
        <dbReference type="ARBA" id="ARBA00000085"/>
    </source>
</evidence>
<comment type="subcellular location">
    <subcellularLocation>
        <location evidence="2">Cell membrane</location>
        <topology evidence="2">Multi-pass membrane protein</topology>
    </subcellularLocation>
</comment>
<dbReference type="InterPro" id="IPR003661">
    <property type="entry name" value="HisK_dim/P_dom"/>
</dbReference>
<dbReference type="SMART" id="SM00387">
    <property type="entry name" value="HATPase_c"/>
    <property type="match status" value="1"/>
</dbReference>
<feature type="transmembrane region" description="Helical" evidence="14">
    <location>
        <begin position="773"/>
        <end position="793"/>
    </location>
</feature>
<feature type="transmembrane region" description="Helical" evidence="14">
    <location>
        <begin position="287"/>
        <end position="309"/>
    </location>
</feature>
<feature type="transmembrane region" description="Helical" evidence="14">
    <location>
        <begin position="244"/>
        <end position="267"/>
    </location>
</feature>
<feature type="transmembrane region" description="Helical" evidence="14">
    <location>
        <begin position="212"/>
        <end position="232"/>
    </location>
</feature>
<dbReference type="GO" id="GO:0016301">
    <property type="term" value="F:kinase activity"/>
    <property type="evidence" value="ECO:0007669"/>
    <property type="project" value="UniProtKB-KW"/>
</dbReference>
<dbReference type="InterPro" id="IPR005467">
    <property type="entry name" value="His_kinase_dom"/>
</dbReference>
<comment type="caution">
    <text evidence="17">The sequence shown here is derived from an EMBL/GenBank/DDBJ whole genome shotgun (WGS) entry which is preliminary data.</text>
</comment>
<dbReference type="CDD" id="cd00082">
    <property type="entry name" value="HisKA"/>
    <property type="match status" value="1"/>
</dbReference>
<evidence type="ECO:0000313" key="17">
    <source>
        <dbReference type="EMBL" id="MDN5211115.1"/>
    </source>
</evidence>
<evidence type="ECO:0000259" key="16">
    <source>
        <dbReference type="PROSITE" id="PS50885"/>
    </source>
</evidence>
<dbReference type="InterPro" id="IPR003660">
    <property type="entry name" value="HAMP_dom"/>
</dbReference>
<reference evidence="17" key="1">
    <citation type="submission" date="2023-06" db="EMBL/GenBank/DDBJ databases">
        <title>Genomic of Agaribacillus aureum.</title>
        <authorList>
            <person name="Wang G."/>
        </authorList>
    </citation>
    <scope>NUCLEOTIDE SEQUENCE</scope>
    <source>
        <strain evidence="17">BMA12</strain>
    </source>
</reference>
<dbReference type="Pfam" id="PF00512">
    <property type="entry name" value="HisKA"/>
    <property type="match status" value="1"/>
</dbReference>
<keyword evidence="11 14" id="KW-1133">Transmembrane helix</keyword>
<dbReference type="PROSITE" id="PS50885">
    <property type="entry name" value="HAMP"/>
    <property type="match status" value="1"/>
</dbReference>
<evidence type="ECO:0000256" key="6">
    <source>
        <dbReference type="ARBA" id="ARBA00022679"/>
    </source>
</evidence>
<protein>
    <recommendedName>
        <fullName evidence="3">histidine kinase</fullName>
        <ecNumber evidence="3">2.7.13.3</ecNumber>
    </recommendedName>
</protein>
<organism evidence="17 18">
    <name type="scientific">Agaribacillus aureus</name>
    <dbReference type="NCBI Taxonomy" id="3051825"/>
    <lineage>
        <taxon>Bacteria</taxon>
        <taxon>Pseudomonadati</taxon>
        <taxon>Bacteroidota</taxon>
        <taxon>Cytophagia</taxon>
        <taxon>Cytophagales</taxon>
        <taxon>Splendidivirgaceae</taxon>
        <taxon>Agaribacillus</taxon>
    </lineage>
</organism>
<dbReference type="PANTHER" id="PTHR45528:SF1">
    <property type="entry name" value="SENSOR HISTIDINE KINASE CPXA"/>
    <property type="match status" value="1"/>
</dbReference>
<dbReference type="Gene3D" id="1.10.287.130">
    <property type="match status" value="1"/>
</dbReference>
<dbReference type="EC" id="2.7.13.3" evidence="3"/>
<feature type="transmembrane region" description="Helical" evidence="14">
    <location>
        <begin position="410"/>
        <end position="429"/>
    </location>
</feature>
<dbReference type="Pfam" id="PF02518">
    <property type="entry name" value="HATPase_c"/>
    <property type="match status" value="1"/>
</dbReference>
<evidence type="ECO:0000256" key="11">
    <source>
        <dbReference type="ARBA" id="ARBA00022989"/>
    </source>
</evidence>
<dbReference type="InterPro" id="IPR036890">
    <property type="entry name" value="HATPase_C_sf"/>
</dbReference>
<dbReference type="RefSeq" id="WP_346756451.1">
    <property type="nucleotide sequence ID" value="NZ_JAUJEB010000001.1"/>
</dbReference>
<dbReference type="SUPFAM" id="SSF47384">
    <property type="entry name" value="Homodimeric domain of signal transducing histidine kinase"/>
    <property type="match status" value="1"/>
</dbReference>
<feature type="domain" description="HAMP" evidence="16">
    <location>
        <begin position="962"/>
        <end position="1014"/>
    </location>
</feature>
<dbReference type="SUPFAM" id="SSF55874">
    <property type="entry name" value="ATPase domain of HSP90 chaperone/DNA topoisomerase II/histidine kinase"/>
    <property type="match status" value="1"/>
</dbReference>
<dbReference type="Gene3D" id="3.30.565.10">
    <property type="entry name" value="Histidine kinase-like ATPase, C-terminal domain"/>
    <property type="match status" value="1"/>
</dbReference>
<dbReference type="PRINTS" id="PR00344">
    <property type="entry name" value="BCTRLSENSOR"/>
</dbReference>
<dbReference type="InterPro" id="IPR004358">
    <property type="entry name" value="Sig_transdc_His_kin-like_C"/>
</dbReference>
<dbReference type="EMBL" id="JAUJEB010000001">
    <property type="protein sequence ID" value="MDN5211115.1"/>
    <property type="molecule type" value="Genomic_DNA"/>
</dbReference>
<sequence>MNRFNHLDFRIIVRDKALFYAILLLIAGVSLWLFFDLRMQNESNFTNNIKANISREINILEQDLDRVANRISQYPEMRFLRLRVTTKYPYYLFNGQELVFWSNNQLVPSSGALQGEYRYKLIDLEKGQYIACKKKIMVNDRQFELYSLLPVYFRSKINNQYLQSRVNTTLFSNPDIKIYNVRGIGNDVTIDENQYLFSVVYGRDYKLLNQPLQYLILLMLVAGLIYLLLWINRVLKLFVGEGNVIGGLLFFLVSLIIIRALMLWLNFPFNVIAFDIFNSRYFASSNLNPSLGDLLLNTMVFIAGTNFLFQNYFHSKLYIRLIELKGRNRRIISFALIFGSFFLLLGVYELMMNLQKHAQWSIDINESINFSSPLKWISLLIFFIGAVGYFTISHIAFRTFIKLNYPDNKYVMWQLLVSALLFMSLGLFIKWPFTLLAIVHGLYFFIVYKLFLTRHLVKISYLTFIYLFICVIACSTVGTYTIYKFSKVRNLVEKQNIATQLLTEKDFLGEYLINEAVRKIKDDIFIGITFSNLFSDKESVKHKIKRKHLNNYLDRYDIEIYLFDQRGVPIENNRYIENYYQFREKYAIDNLETEYEDIFQVNSFETDLEKGYVVFIPIYYKRFKSIVGHTILRLKLKKVIPNSVYPELLVDQNQSAATIRGAYGYALFKGSTLEYTSGIFNARNDFEVADLQKKKLYRTGIVNGKTFYLGMKGDSDKIIVVSSDAYPFKNVLANFSFLFLLLVFVILLIMVFYAIKFQLKGTNLNLATKIQLYLNFAFFLPLFAVSITTLSLLNSSYKDQLKNEYYAKAENLSGNISSLLESYFKNLTNKESLSNKLVEIAKFAECDLSLFNVTGKLIASTQPLIYENELLSQYVHPVAVEAVIENRDRLLLDESVGSLEFKNTYYGIKSYETGNVISILSIPFFESESERSKQVIEVLSNIIVTFTFIFIIFLALSYFASRFLTSPLRYIRQKIKKISLSGTNTPMVWNSDDEIGLLVGEYNKMLINLEESKKALARSEKESAWREMAQQVAHEIKNPLTPMKLNLQHLKRTLESNGDKKEGYTNKSINNLLLQIETLNDIATSFSAFAKMPIPKNERLELTKVVKDAANLHANDEGINLKIKIDERPIHVTGDVKLYGRIINNLIINGIQAVPPERIPEITVKLTRLNNKAVIEVKDNGSGIGEDIAKKVFIPNFSTKDTGSGIGLAISKRGIEQTGGSIWFETSMDEGTSFFIELPMVD</sequence>